<dbReference type="Pfam" id="PF00293">
    <property type="entry name" value="NUDIX"/>
    <property type="match status" value="1"/>
</dbReference>
<dbReference type="GO" id="GO:0046872">
    <property type="term" value="F:metal ion binding"/>
    <property type="evidence" value="ECO:0007669"/>
    <property type="project" value="UniProtKB-KW"/>
</dbReference>
<evidence type="ECO:0000256" key="4">
    <source>
        <dbReference type="ARBA" id="ARBA00022801"/>
    </source>
</evidence>
<evidence type="ECO:0000313" key="9">
    <source>
        <dbReference type="EMBL" id="CAB4647016.1"/>
    </source>
</evidence>
<dbReference type="PANTHER" id="PTHR12992">
    <property type="entry name" value="NUDIX HYDROLASE"/>
    <property type="match status" value="1"/>
</dbReference>
<dbReference type="PROSITE" id="PS00893">
    <property type="entry name" value="NUDIX_BOX"/>
    <property type="match status" value="1"/>
</dbReference>
<keyword evidence="6" id="KW-0464">Manganese</keyword>
<evidence type="ECO:0000256" key="7">
    <source>
        <dbReference type="SAM" id="MobiDB-lite"/>
    </source>
</evidence>
<name>A0A6J6KCZ0_9ZZZZ</name>
<dbReference type="InterPro" id="IPR020084">
    <property type="entry name" value="NUDIX_hydrolase_CS"/>
</dbReference>
<feature type="domain" description="Nudix hydrolase" evidence="8">
    <location>
        <begin position="65"/>
        <end position="199"/>
    </location>
</feature>
<dbReference type="GO" id="GO:0010945">
    <property type="term" value="F:coenzyme A diphosphatase activity"/>
    <property type="evidence" value="ECO:0007669"/>
    <property type="project" value="InterPro"/>
</dbReference>
<reference evidence="9" key="1">
    <citation type="submission" date="2020-05" db="EMBL/GenBank/DDBJ databases">
        <authorList>
            <person name="Chiriac C."/>
            <person name="Salcher M."/>
            <person name="Ghai R."/>
            <person name="Kavagutti S V."/>
        </authorList>
    </citation>
    <scope>NUCLEOTIDE SEQUENCE</scope>
</reference>
<protein>
    <submittedName>
        <fullName evidence="9">Unannotated protein</fullName>
    </submittedName>
</protein>
<accession>A0A6J6KCZ0</accession>
<dbReference type="AlphaFoldDB" id="A0A6J6KCZ0"/>
<evidence type="ECO:0000256" key="6">
    <source>
        <dbReference type="ARBA" id="ARBA00023211"/>
    </source>
</evidence>
<feature type="region of interest" description="Disordered" evidence="7">
    <location>
        <begin position="1"/>
        <end position="24"/>
    </location>
</feature>
<dbReference type="Gene3D" id="3.90.79.10">
    <property type="entry name" value="Nucleoside Triphosphate Pyrophosphohydrolase"/>
    <property type="match status" value="1"/>
</dbReference>
<dbReference type="CDD" id="cd03426">
    <property type="entry name" value="NUDIX_CoAse_Nudt7"/>
    <property type="match status" value="1"/>
</dbReference>
<evidence type="ECO:0000256" key="5">
    <source>
        <dbReference type="ARBA" id="ARBA00022842"/>
    </source>
</evidence>
<dbReference type="SUPFAM" id="SSF55811">
    <property type="entry name" value="Nudix"/>
    <property type="match status" value="1"/>
</dbReference>
<dbReference type="InterPro" id="IPR000086">
    <property type="entry name" value="NUDIX_hydrolase_dom"/>
</dbReference>
<evidence type="ECO:0000256" key="3">
    <source>
        <dbReference type="ARBA" id="ARBA00022723"/>
    </source>
</evidence>
<gene>
    <name evidence="9" type="ORF">UFOPK2214_00314</name>
</gene>
<dbReference type="PANTHER" id="PTHR12992:SF11">
    <property type="entry name" value="MITOCHONDRIAL COENZYME A DIPHOSPHATASE NUDT8"/>
    <property type="match status" value="1"/>
</dbReference>
<evidence type="ECO:0000256" key="2">
    <source>
        <dbReference type="ARBA" id="ARBA00001946"/>
    </source>
</evidence>
<keyword evidence="5" id="KW-0460">Magnesium</keyword>
<keyword evidence="4" id="KW-0378">Hydrolase</keyword>
<keyword evidence="3" id="KW-0479">Metal-binding</keyword>
<evidence type="ECO:0000256" key="1">
    <source>
        <dbReference type="ARBA" id="ARBA00001936"/>
    </source>
</evidence>
<dbReference type="PROSITE" id="PS51462">
    <property type="entry name" value="NUDIX"/>
    <property type="match status" value="1"/>
</dbReference>
<organism evidence="9">
    <name type="scientific">freshwater metagenome</name>
    <dbReference type="NCBI Taxonomy" id="449393"/>
    <lineage>
        <taxon>unclassified sequences</taxon>
        <taxon>metagenomes</taxon>
        <taxon>ecological metagenomes</taxon>
    </lineage>
</organism>
<proteinExistence type="predicted"/>
<sequence length="227" mass="25497">MIRRRGGNQVIPRPTQWREGEAPSWLTSSNPELRDNAHVVKALSSHVVERDVDSAEMSQEWVNTARVSAVLVAIVDTPDGPSVILTRRTDHLRNHPGQISFPGGRVEESESVHEAAVREAHEEIGLQPDDVHIIGELDPLTTFVSNSLIIPVVARIDGIPSFVREEAEVARVFMTPLHELAREDTYRNEWWARPQGDINIHFFELDDETVWGATGRILRQVIDVVTA</sequence>
<evidence type="ECO:0000259" key="8">
    <source>
        <dbReference type="PROSITE" id="PS51462"/>
    </source>
</evidence>
<comment type="cofactor">
    <cofactor evidence="2">
        <name>Mg(2+)</name>
        <dbReference type="ChEBI" id="CHEBI:18420"/>
    </cofactor>
</comment>
<comment type="cofactor">
    <cofactor evidence="1">
        <name>Mn(2+)</name>
        <dbReference type="ChEBI" id="CHEBI:29035"/>
    </cofactor>
</comment>
<dbReference type="InterPro" id="IPR015797">
    <property type="entry name" value="NUDIX_hydrolase-like_dom_sf"/>
</dbReference>
<dbReference type="InterPro" id="IPR045121">
    <property type="entry name" value="CoAse"/>
</dbReference>
<dbReference type="EMBL" id="CAEZWJ010000006">
    <property type="protein sequence ID" value="CAB4647016.1"/>
    <property type="molecule type" value="Genomic_DNA"/>
</dbReference>